<dbReference type="AlphaFoldDB" id="A0A0A8YKX6"/>
<dbReference type="EMBL" id="GBRH01271787">
    <property type="protein sequence ID" value="JAD26108.1"/>
    <property type="molecule type" value="Transcribed_RNA"/>
</dbReference>
<protein>
    <submittedName>
        <fullName evidence="2">Uncharacterized protein</fullName>
    </submittedName>
</protein>
<feature type="signal peptide" evidence="1">
    <location>
        <begin position="1"/>
        <end position="24"/>
    </location>
</feature>
<proteinExistence type="predicted"/>
<reference evidence="2" key="1">
    <citation type="submission" date="2014-09" db="EMBL/GenBank/DDBJ databases">
        <authorList>
            <person name="Magalhaes I.L.F."/>
            <person name="Oliveira U."/>
            <person name="Santos F.R."/>
            <person name="Vidigal T.H.D.A."/>
            <person name="Brescovit A.D."/>
            <person name="Santos A.J."/>
        </authorList>
    </citation>
    <scope>NUCLEOTIDE SEQUENCE</scope>
    <source>
        <tissue evidence="2">Shoot tissue taken approximately 20 cm above the soil surface</tissue>
    </source>
</reference>
<accession>A0A0A8YKX6</accession>
<feature type="chain" id="PRO_5002044747" evidence="1">
    <location>
        <begin position="25"/>
        <end position="37"/>
    </location>
</feature>
<reference evidence="2" key="2">
    <citation type="journal article" date="2015" name="Data Brief">
        <title>Shoot transcriptome of the giant reed, Arundo donax.</title>
        <authorList>
            <person name="Barrero R.A."/>
            <person name="Guerrero F.D."/>
            <person name="Moolhuijzen P."/>
            <person name="Goolsby J.A."/>
            <person name="Tidwell J."/>
            <person name="Bellgard S.E."/>
            <person name="Bellgard M.I."/>
        </authorList>
    </citation>
    <scope>NUCLEOTIDE SEQUENCE</scope>
    <source>
        <tissue evidence="2">Shoot tissue taken approximately 20 cm above the soil surface</tissue>
    </source>
</reference>
<keyword evidence="1" id="KW-0732">Signal</keyword>
<evidence type="ECO:0000313" key="2">
    <source>
        <dbReference type="EMBL" id="JAD26108.1"/>
    </source>
</evidence>
<name>A0A0A8YKX6_ARUDO</name>
<organism evidence="2">
    <name type="scientific">Arundo donax</name>
    <name type="common">Giant reed</name>
    <name type="synonym">Donax arundinaceus</name>
    <dbReference type="NCBI Taxonomy" id="35708"/>
    <lineage>
        <taxon>Eukaryota</taxon>
        <taxon>Viridiplantae</taxon>
        <taxon>Streptophyta</taxon>
        <taxon>Embryophyta</taxon>
        <taxon>Tracheophyta</taxon>
        <taxon>Spermatophyta</taxon>
        <taxon>Magnoliopsida</taxon>
        <taxon>Liliopsida</taxon>
        <taxon>Poales</taxon>
        <taxon>Poaceae</taxon>
        <taxon>PACMAD clade</taxon>
        <taxon>Arundinoideae</taxon>
        <taxon>Arundineae</taxon>
        <taxon>Arundo</taxon>
    </lineage>
</organism>
<evidence type="ECO:0000256" key="1">
    <source>
        <dbReference type="SAM" id="SignalP"/>
    </source>
</evidence>
<sequence>MRNCWTSLDMICILLLQLSPFCDHYIRGLLSFCEELN</sequence>